<reference evidence="2" key="1">
    <citation type="journal article" date="2023" name="Front. Plant Sci.">
        <title>Chromosomal-level genome assembly of Melastoma candidum provides insights into trichome evolution.</title>
        <authorList>
            <person name="Zhong Y."/>
            <person name="Wu W."/>
            <person name="Sun C."/>
            <person name="Zou P."/>
            <person name="Liu Y."/>
            <person name="Dai S."/>
            <person name="Zhou R."/>
        </authorList>
    </citation>
    <scope>NUCLEOTIDE SEQUENCE [LARGE SCALE GENOMIC DNA]</scope>
</reference>
<evidence type="ECO:0000313" key="2">
    <source>
        <dbReference type="Proteomes" id="UP001057402"/>
    </source>
</evidence>
<accession>A0ACB9R3Y2</accession>
<name>A0ACB9R3Y2_9MYRT</name>
<keyword evidence="2" id="KW-1185">Reference proteome</keyword>
<proteinExistence type="predicted"/>
<protein>
    <submittedName>
        <fullName evidence="1">Uncharacterized protein</fullName>
    </submittedName>
</protein>
<dbReference type="EMBL" id="CM042883">
    <property type="protein sequence ID" value="KAI4372531.1"/>
    <property type="molecule type" value="Genomic_DNA"/>
</dbReference>
<sequence length="198" mass="21517">MGRSGSGLASSLPLGTPTSSVDSSSDPPSVLDTNLSLGLRGFLAYSSSSSSSSSSISSSTTCPAGSIQIPVIESIGTKKRYDWPPRTITGRSYEVGERGPCLFIKVYMEGDLIGRKLDLLAHDGYGKLITFLARMFQANIQSEDVMTIRLFFIIPRFHIGRVAGPAGTMTVHHPNEFHILKYKDKDGDWLMVGDVPWE</sequence>
<comment type="caution">
    <text evidence="1">The sequence shown here is derived from an EMBL/GenBank/DDBJ whole genome shotgun (WGS) entry which is preliminary data.</text>
</comment>
<organism evidence="1 2">
    <name type="scientific">Melastoma candidum</name>
    <dbReference type="NCBI Taxonomy" id="119954"/>
    <lineage>
        <taxon>Eukaryota</taxon>
        <taxon>Viridiplantae</taxon>
        <taxon>Streptophyta</taxon>
        <taxon>Embryophyta</taxon>
        <taxon>Tracheophyta</taxon>
        <taxon>Spermatophyta</taxon>
        <taxon>Magnoliopsida</taxon>
        <taxon>eudicotyledons</taxon>
        <taxon>Gunneridae</taxon>
        <taxon>Pentapetalae</taxon>
        <taxon>rosids</taxon>
        <taxon>malvids</taxon>
        <taxon>Myrtales</taxon>
        <taxon>Melastomataceae</taxon>
        <taxon>Melastomatoideae</taxon>
        <taxon>Melastomateae</taxon>
        <taxon>Melastoma</taxon>
    </lineage>
</organism>
<gene>
    <name evidence="1" type="ORF">MLD38_010749</name>
</gene>
<dbReference type="Proteomes" id="UP001057402">
    <property type="component" value="Chromosome 4"/>
</dbReference>
<evidence type="ECO:0000313" key="1">
    <source>
        <dbReference type="EMBL" id="KAI4372531.1"/>
    </source>
</evidence>